<dbReference type="Gene3D" id="3.40.1350.10">
    <property type="match status" value="1"/>
</dbReference>
<dbReference type="Proteomes" id="UP000637359">
    <property type="component" value="Unassembled WGS sequence"/>
</dbReference>
<keyword evidence="2" id="KW-1185">Reference proteome</keyword>
<evidence type="ECO:0000313" key="1">
    <source>
        <dbReference type="EMBL" id="MBC5636435.1"/>
    </source>
</evidence>
<dbReference type="RefSeq" id="WP_186869152.1">
    <property type="nucleotide sequence ID" value="NZ_JACOOL010000004.1"/>
</dbReference>
<protein>
    <submittedName>
        <fullName evidence="1">Uncharacterized protein</fullName>
    </submittedName>
</protein>
<comment type="caution">
    <text evidence="1">The sequence shown here is derived from an EMBL/GenBank/DDBJ whole genome shotgun (WGS) entry which is preliminary data.</text>
</comment>
<dbReference type="GO" id="GO:0003676">
    <property type="term" value="F:nucleic acid binding"/>
    <property type="evidence" value="ECO:0007669"/>
    <property type="project" value="InterPro"/>
</dbReference>
<gene>
    <name evidence="1" type="ORF">H8S33_06305</name>
</gene>
<accession>A0A923L4Q1</accession>
<dbReference type="AlphaFoldDB" id="A0A923L4Q1"/>
<dbReference type="EMBL" id="JACOOL010000004">
    <property type="protein sequence ID" value="MBC5636435.1"/>
    <property type="molecule type" value="Genomic_DNA"/>
</dbReference>
<organism evidence="1 2">
    <name type="scientific">Ornithinibacillus hominis</name>
    <dbReference type="NCBI Taxonomy" id="2763055"/>
    <lineage>
        <taxon>Bacteria</taxon>
        <taxon>Bacillati</taxon>
        <taxon>Bacillota</taxon>
        <taxon>Bacilli</taxon>
        <taxon>Bacillales</taxon>
        <taxon>Bacillaceae</taxon>
        <taxon>Ornithinibacillus</taxon>
    </lineage>
</organism>
<evidence type="ECO:0000313" key="2">
    <source>
        <dbReference type="Proteomes" id="UP000637359"/>
    </source>
</evidence>
<sequence length="377" mass="43970">MAGYVFSLNDFKALEEAIINGVYSTIMNIPSNQIWGIPQEGTFADYITMKEGDNVYFFHDRKIYGIGRLVNIQGDCKFLNFPNSDLPSDYTFSTLKKRMILNNDEQSLKHRMVCLFRGDPYFFKTGVDMDEVLSSNPEKFKMLRAFWKLSFIKIDDEENKALKDVILKNNEDNLQDNKNIFPQSVNTHDRIKTLVNNDYEVNSDNILFAASGKGTRIKHEMAIEAGILDYISNNKVDVFGNWDYLSHQVVASPFKPIDYMDKMDIFGYRYIPGFNTISKYLTIEIKKDVAHFDDINQVMKYVDWINQEYSFGDYNMIEAYLVAYDFSEEVIKLKEEVAKRNFVKGSRPVQSLEWSNLKLVKYSFHPELRKLEFSLVD</sequence>
<dbReference type="InterPro" id="IPR011856">
    <property type="entry name" value="tRNA_endonuc-like_dom_sf"/>
</dbReference>
<proteinExistence type="predicted"/>
<name>A0A923L4Q1_9BACI</name>
<reference evidence="1" key="1">
    <citation type="submission" date="2020-08" db="EMBL/GenBank/DDBJ databases">
        <title>Genome public.</title>
        <authorList>
            <person name="Liu C."/>
            <person name="Sun Q."/>
        </authorList>
    </citation>
    <scope>NUCLEOTIDE SEQUENCE</scope>
    <source>
        <strain evidence="1">BX22</strain>
    </source>
</reference>